<name>A0A0B0EC42_9BACT</name>
<dbReference type="SUPFAM" id="SSF48452">
    <property type="entry name" value="TPR-like"/>
    <property type="match status" value="1"/>
</dbReference>
<accession>A0A0B0EC42</accession>
<dbReference type="Pfam" id="PF13174">
    <property type="entry name" value="TPR_6"/>
    <property type="match status" value="2"/>
</dbReference>
<proteinExistence type="predicted"/>
<protein>
    <submittedName>
        <fullName evidence="2">Uncharacterized protein</fullName>
    </submittedName>
</protein>
<reference evidence="2 3" key="1">
    <citation type="submission" date="2014-10" db="EMBL/GenBank/DDBJ databases">
        <title>Draft genome of anammox bacterium scalindua brodae, obtained using differential coverage binning of sequence data from two enrichment reactors.</title>
        <authorList>
            <person name="Speth D.R."/>
            <person name="Russ L."/>
            <person name="Kartal B."/>
            <person name="Op den Camp H.J."/>
            <person name="Dutilh B.E."/>
            <person name="Jetten M.S."/>
        </authorList>
    </citation>
    <scope>NUCLEOTIDE SEQUENCE [LARGE SCALE GENOMIC DNA]</scope>
    <source>
        <strain evidence="2">RU1</strain>
    </source>
</reference>
<dbReference type="InterPro" id="IPR019734">
    <property type="entry name" value="TPR_rpt"/>
</dbReference>
<evidence type="ECO:0000313" key="3">
    <source>
        <dbReference type="Proteomes" id="UP000030652"/>
    </source>
</evidence>
<sequence>MENVKARLHNFFKFLDDNKLWIVIGFAVAVAAGVPAYLYQQKGANDLGEVWSRIYRMNYEEATAQQEGPEKKKEALEGAIREYSFLKDNLSTTGATPWLLSELGNAQYNVKKYDDAILTYREFINRFGNHPLAPVIRQSLGYALEEKEQLKEAIEQFEKIAKNPEAIYLKAQVMLDAGRCYEKLEQLNPAVAAYKDIIVAFPESGCATMARYRLEDIE</sequence>
<dbReference type="EMBL" id="JRYO01000274">
    <property type="protein sequence ID" value="KHE90254.1"/>
    <property type="molecule type" value="Genomic_DNA"/>
</dbReference>
<dbReference type="InterPro" id="IPR011990">
    <property type="entry name" value="TPR-like_helical_dom_sf"/>
</dbReference>
<evidence type="ECO:0000313" key="2">
    <source>
        <dbReference type="EMBL" id="KHE90254.1"/>
    </source>
</evidence>
<dbReference type="AlphaFoldDB" id="A0A0B0EC42"/>
<dbReference type="Gene3D" id="1.25.40.10">
    <property type="entry name" value="Tetratricopeptide repeat domain"/>
    <property type="match status" value="1"/>
</dbReference>
<keyword evidence="1" id="KW-1133">Transmembrane helix</keyword>
<evidence type="ECO:0000256" key="1">
    <source>
        <dbReference type="SAM" id="Phobius"/>
    </source>
</evidence>
<dbReference type="Pfam" id="PF13181">
    <property type="entry name" value="TPR_8"/>
    <property type="match status" value="1"/>
</dbReference>
<dbReference type="eggNOG" id="ENOG503401A">
    <property type="taxonomic scope" value="Bacteria"/>
</dbReference>
<keyword evidence="1" id="KW-0472">Membrane</keyword>
<keyword evidence="1" id="KW-0812">Transmembrane</keyword>
<dbReference type="SMART" id="SM00028">
    <property type="entry name" value="TPR"/>
    <property type="match status" value="3"/>
</dbReference>
<organism evidence="2 3">
    <name type="scientific">Candidatus Scalindua brodae</name>
    <dbReference type="NCBI Taxonomy" id="237368"/>
    <lineage>
        <taxon>Bacteria</taxon>
        <taxon>Pseudomonadati</taxon>
        <taxon>Planctomycetota</taxon>
        <taxon>Candidatus Brocadiia</taxon>
        <taxon>Candidatus Brocadiales</taxon>
        <taxon>Candidatus Scalinduaceae</taxon>
        <taxon>Candidatus Scalindua</taxon>
    </lineage>
</organism>
<dbReference type="Proteomes" id="UP000030652">
    <property type="component" value="Unassembled WGS sequence"/>
</dbReference>
<comment type="caution">
    <text evidence="2">The sequence shown here is derived from an EMBL/GenBank/DDBJ whole genome shotgun (WGS) entry which is preliminary data.</text>
</comment>
<gene>
    <name evidence="2" type="ORF">SCABRO_04016</name>
</gene>
<feature type="transmembrane region" description="Helical" evidence="1">
    <location>
        <begin position="20"/>
        <end position="39"/>
    </location>
</feature>